<evidence type="ECO:0000256" key="1">
    <source>
        <dbReference type="SAM" id="MobiDB-lite"/>
    </source>
</evidence>
<organism evidence="2 3">
    <name type="scientific">Solanum commersonii</name>
    <name type="common">Commerson's wild potato</name>
    <name type="synonym">Commerson's nightshade</name>
    <dbReference type="NCBI Taxonomy" id="4109"/>
    <lineage>
        <taxon>Eukaryota</taxon>
        <taxon>Viridiplantae</taxon>
        <taxon>Streptophyta</taxon>
        <taxon>Embryophyta</taxon>
        <taxon>Tracheophyta</taxon>
        <taxon>Spermatophyta</taxon>
        <taxon>Magnoliopsida</taxon>
        <taxon>eudicotyledons</taxon>
        <taxon>Gunneridae</taxon>
        <taxon>Pentapetalae</taxon>
        <taxon>asterids</taxon>
        <taxon>lamiids</taxon>
        <taxon>Solanales</taxon>
        <taxon>Solanaceae</taxon>
        <taxon>Solanoideae</taxon>
        <taxon>Solaneae</taxon>
        <taxon>Solanum</taxon>
    </lineage>
</organism>
<evidence type="ECO:0000313" key="3">
    <source>
        <dbReference type="Proteomes" id="UP000824120"/>
    </source>
</evidence>
<keyword evidence="3" id="KW-1185">Reference proteome</keyword>
<dbReference type="Proteomes" id="UP000824120">
    <property type="component" value="Chromosome 3"/>
</dbReference>
<sequence length="170" mass="19543">MVVKATSVKVTTKKKLKEEKAPSQYLKEERRRPTLKELEAKVYLFPYSNVPMILDEFLAKKVIDHPESKRPIGLLNLVTRKKRRHQVVLRIRLPKTRATSDVNQLQPSKSVKPCTSQKINGSSSQKVQRPVTLDEFFSGKNSFALVKLVKHMLIPSQTKQREGKVNIIQQ</sequence>
<proteinExistence type="predicted"/>
<dbReference type="EMBL" id="JACXVP010000003">
    <property type="protein sequence ID" value="KAG5615097.1"/>
    <property type="molecule type" value="Genomic_DNA"/>
</dbReference>
<protein>
    <submittedName>
        <fullName evidence="2">Uncharacterized protein</fullName>
    </submittedName>
</protein>
<name>A0A9J5ZSA5_SOLCO</name>
<reference evidence="2 3" key="1">
    <citation type="submission" date="2020-09" db="EMBL/GenBank/DDBJ databases">
        <title>De no assembly of potato wild relative species, Solanum commersonii.</title>
        <authorList>
            <person name="Cho K."/>
        </authorList>
    </citation>
    <scope>NUCLEOTIDE SEQUENCE [LARGE SCALE GENOMIC DNA]</scope>
    <source>
        <strain evidence="2">LZ3.2</strain>
        <tissue evidence="2">Leaf</tissue>
    </source>
</reference>
<accession>A0A9J5ZSA5</accession>
<feature type="region of interest" description="Disordered" evidence="1">
    <location>
        <begin position="102"/>
        <end position="125"/>
    </location>
</feature>
<comment type="caution">
    <text evidence="2">The sequence shown here is derived from an EMBL/GenBank/DDBJ whole genome shotgun (WGS) entry which is preliminary data.</text>
</comment>
<gene>
    <name evidence="2" type="ORF">H5410_014921</name>
</gene>
<dbReference type="AlphaFoldDB" id="A0A9J5ZSA5"/>
<evidence type="ECO:0000313" key="2">
    <source>
        <dbReference type="EMBL" id="KAG5615097.1"/>
    </source>
</evidence>